<dbReference type="AlphaFoldDB" id="Q1ITZ7"/>
<keyword evidence="4" id="KW-1185">Reference proteome</keyword>
<evidence type="ECO:0000259" key="2">
    <source>
        <dbReference type="Pfam" id="PF13810"/>
    </source>
</evidence>
<organism evidence="3 4">
    <name type="scientific">Koribacter versatilis (strain Ellin345)</name>
    <dbReference type="NCBI Taxonomy" id="204669"/>
    <lineage>
        <taxon>Bacteria</taxon>
        <taxon>Pseudomonadati</taxon>
        <taxon>Acidobacteriota</taxon>
        <taxon>Terriglobia</taxon>
        <taxon>Terriglobales</taxon>
        <taxon>Candidatus Korobacteraceae</taxon>
        <taxon>Candidatus Korobacter</taxon>
    </lineage>
</organism>
<sequence length="369" mass="41536">MRLLFKFVCALLVLSAVAFAESKHFDCNPSFGAQAPWQGADAAYSIPLQDGRVVWIFGDTLYGDKREVNGNDPKMVHNSIGISTCKNGEWKLDYSIKRDEKGNFDTFFKPQRNDGTYYWALDGVEHNNELWITLVCVRNKPNSDAFALGFEVCGTDLAHVTGIKDVPQNWKISYSPLVAESVHANPSASALVDSDNLYIFTLYEQGSRPQILTRIPLKGLRDPQKSLQYLGSDDKWHDGLEPAKAKAVMNKGASEMSVRYHPELKKWVAVMVDPQIFSDKVILRTAPSMSGPWTEGDVIYQVPIMQKSDPRYDKDTFCYAGKEHPEFEKAGELLFTYVCNTMKPAKLPAETDVYFPQVVRMPMPEAAKK</sequence>
<dbReference type="OrthoDB" id="111226at2"/>
<dbReference type="InterPro" id="IPR025442">
    <property type="entry name" value="DUF4185"/>
</dbReference>
<dbReference type="KEGG" id="aba:Acid345_0648"/>
<dbReference type="STRING" id="204669.Acid345_0648"/>
<protein>
    <recommendedName>
        <fullName evidence="2">DUF4185 domain-containing protein</fullName>
    </recommendedName>
</protein>
<evidence type="ECO:0000313" key="3">
    <source>
        <dbReference type="EMBL" id="ABF39653.1"/>
    </source>
</evidence>
<evidence type="ECO:0000313" key="4">
    <source>
        <dbReference type="Proteomes" id="UP000002432"/>
    </source>
</evidence>
<name>Q1ITZ7_KORVE</name>
<dbReference type="RefSeq" id="WP_011521455.1">
    <property type="nucleotide sequence ID" value="NC_008009.1"/>
</dbReference>
<evidence type="ECO:0000256" key="1">
    <source>
        <dbReference type="SAM" id="SignalP"/>
    </source>
</evidence>
<reference evidence="3 4" key="1">
    <citation type="journal article" date="2009" name="Appl. Environ. Microbiol.">
        <title>Three genomes from the phylum Acidobacteria provide insight into the lifestyles of these microorganisms in soils.</title>
        <authorList>
            <person name="Ward N.L."/>
            <person name="Challacombe J.F."/>
            <person name="Janssen P.H."/>
            <person name="Henrissat B."/>
            <person name="Coutinho P.M."/>
            <person name="Wu M."/>
            <person name="Xie G."/>
            <person name="Haft D.H."/>
            <person name="Sait M."/>
            <person name="Badger J."/>
            <person name="Barabote R.D."/>
            <person name="Bradley B."/>
            <person name="Brettin T.S."/>
            <person name="Brinkac L.M."/>
            <person name="Bruce D."/>
            <person name="Creasy T."/>
            <person name="Daugherty S.C."/>
            <person name="Davidsen T.M."/>
            <person name="DeBoy R.T."/>
            <person name="Detter J.C."/>
            <person name="Dodson R.J."/>
            <person name="Durkin A.S."/>
            <person name="Ganapathy A."/>
            <person name="Gwinn-Giglio M."/>
            <person name="Han C.S."/>
            <person name="Khouri H."/>
            <person name="Kiss H."/>
            <person name="Kothari S.P."/>
            <person name="Madupu R."/>
            <person name="Nelson K.E."/>
            <person name="Nelson W.C."/>
            <person name="Paulsen I."/>
            <person name="Penn K."/>
            <person name="Ren Q."/>
            <person name="Rosovitz M.J."/>
            <person name="Selengut J.D."/>
            <person name="Shrivastava S."/>
            <person name="Sullivan S.A."/>
            <person name="Tapia R."/>
            <person name="Thompson L.S."/>
            <person name="Watkins K.L."/>
            <person name="Yang Q."/>
            <person name="Yu C."/>
            <person name="Zafar N."/>
            <person name="Zhou L."/>
            <person name="Kuske C.R."/>
        </authorList>
    </citation>
    <scope>NUCLEOTIDE SEQUENCE [LARGE SCALE GENOMIC DNA]</scope>
    <source>
        <strain evidence="3 4">Ellin345</strain>
    </source>
</reference>
<feature type="signal peptide" evidence="1">
    <location>
        <begin position="1"/>
        <end position="20"/>
    </location>
</feature>
<proteinExistence type="predicted"/>
<dbReference type="EnsemblBacteria" id="ABF39653">
    <property type="protein sequence ID" value="ABF39653"/>
    <property type="gene ID" value="Acid345_0648"/>
</dbReference>
<accession>Q1ITZ7</accession>
<dbReference type="eggNOG" id="COG4409">
    <property type="taxonomic scope" value="Bacteria"/>
</dbReference>
<dbReference type="Pfam" id="PF13810">
    <property type="entry name" value="DUF4185"/>
    <property type="match status" value="1"/>
</dbReference>
<gene>
    <name evidence="3" type="ordered locus">Acid345_0648</name>
</gene>
<dbReference type="EMBL" id="CP000360">
    <property type="protein sequence ID" value="ABF39653.1"/>
    <property type="molecule type" value="Genomic_DNA"/>
</dbReference>
<feature type="domain" description="DUF4185" evidence="2">
    <location>
        <begin position="40"/>
        <end position="336"/>
    </location>
</feature>
<keyword evidence="1" id="KW-0732">Signal</keyword>
<dbReference type="Proteomes" id="UP000002432">
    <property type="component" value="Chromosome"/>
</dbReference>
<dbReference type="HOGENOM" id="CLU_705414_0_0_0"/>
<feature type="chain" id="PRO_5004191275" description="DUF4185 domain-containing protein" evidence="1">
    <location>
        <begin position="21"/>
        <end position="369"/>
    </location>
</feature>